<sequence>MEMISSTDKQIASTPVTKKKRVTFMDPCETSTHNNLTHVKKQTMNKTNEPVIPSTGVKGSTAASGSKHRSNTKKDRTLPAKIDMQKVKQVWQETRKFFATIDSGSSKHMTWDRSWLNNFMKKFIGTVRFGNDHFGAIMGYGDYMIGDSVIFRVYYVEGLGHNLFSVRQFSDYDLEVTFRKHSCYDRDTDGVELIKGLRGSNLYTISVADMMKSSPIFLLSKASKNKSELWHRRLNHLNFGTINDLARKDLVRGLPRLKFKKAHLCSACQLGKSKKHTHKPKAENTNLEVLHTLHMDLCGPMRVQTINGKKYILVIVDDYLRFTWAKFLRSKDETPEPVSPTPSVRVPVNTAGTPSSATIDQGEPSPSHSLSSSALQSPSLQQHVAAKSAIIKDNPLAPVDNDPFVNVFALEPSSKVSSSGDIAFLDGELKEEVYVSQPEGFVDPDHPTHVYCLKKDLYGLNQAPRAWYDTLLRFLLDNKFSKGAVDPTLFTQKTGKHILLVQIYVDDIIFALTDPKAYTLDEAQLTDYSFAFNKILLYCDNRSAIALCCNNVQHSWSKHIDIRHHFIREQVEKGVVELYFVTTNYQLVDIFTKALPRERFEFLLSLLDKMDDENVPTLAPTRSDDQILPFAAWNTNFFKAFTTIASVPTIYIQQFWNTLTYETKTGAYSFLLDETRFILDANLLKDSLEIMPIDQAHSDAFKKTSSGGNTEILQIYEEQGNDVDKQVHLEEKMDKLDQGQAGSDPGRTSESQPPPEQVVMDKDQARPDPRESHGALAGPDPKPTHDEFMADLYLRIFTLELRDLPHKINEVIPEFVREAVHVALQAPLQDRFRELPEADMKEILYQRMDKLLTEMAKSRKRQRDDQDPPPPPPDLDLRICERLCTGIVNRWERPSLLKETLKAKHMNSLKLSTQTSFIFSSRWKSVTRCSQIRLNGLIQKVIKSGLISVNRCLLVVHQILSLFKLNSLLISKIKVARYLKFSLELPIPKHMWSNEVCIDDISASYGISHWWFNCQKFYIDRHIADSSRKVVRTHMHILSVVSIKAYSCYEYDYLKEITLCRADYQEYMIAKKDFKNLYPSDFEDLNLLLLQGYLNRLSRSDKRMLSTAVKLWTRNLVIRQWVEDFQLVVFPVGNNEGKIMRFNEIYKFSDGMLTNIIEALDYRVKEYKNIRVIPKYHSEDRNPARANSKQGLGSLTISMCHKNTFSSDTSIDFQIKFLLQSVKVKMEMEIPRSSGVYLITTCSYSTDTSKELMKVQVYALKLPQL</sequence>
<dbReference type="Pfam" id="PF22936">
    <property type="entry name" value="Pol_BBD"/>
    <property type="match status" value="1"/>
</dbReference>
<dbReference type="InterPro" id="IPR025724">
    <property type="entry name" value="GAG-pre-integrase_dom"/>
</dbReference>
<dbReference type="PANTHER" id="PTHR42648:SF18">
    <property type="entry name" value="RETROTRANSPOSON, UNCLASSIFIED-LIKE PROTEIN"/>
    <property type="match status" value="1"/>
</dbReference>
<dbReference type="CDD" id="cd09272">
    <property type="entry name" value="RNase_HI_RT_Ty1"/>
    <property type="match status" value="1"/>
</dbReference>
<evidence type="ECO:0000259" key="7">
    <source>
        <dbReference type="Pfam" id="PF22936"/>
    </source>
</evidence>
<dbReference type="Gene3D" id="3.30.420.10">
    <property type="entry name" value="Ribonuclease H-like superfamily/Ribonuclease H"/>
    <property type="match status" value="1"/>
</dbReference>
<evidence type="ECO:0000256" key="1">
    <source>
        <dbReference type="ARBA" id="ARBA00022670"/>
    </source>
</evidence>
<feature type="region of interest" description="Disordered" evidence="4">
    <location>
        <begin position="736"/>
        <end position="784"/>
    </location>
</feature>
<dbReference type="PANTHER" id="PTHR42648">
    <property type="entry name" value="TRANSPOSASE, PUTATIVE-RELATED"/>
    <property type="match status" value="1"/>
</dbReference>
<reference evidence="8" key="1">
    <citation type="journal article" date="2019" name="Sci. Rep.">
        <title>Draft genome of Tanacetum cinerariifolium, the natural source of mosquito coil.</title>
        <authorList>
            <person name="Yamashiro T."/>
            <person name="Shiraishi A."/>
            <person name="Satake H."/>
            <person name="Nakayama K."/>
        </authorList>
    </citation>
    <scope>NUCLEOTIDE SEQUENCE</scope>
</reference>
<evidence type="ECO:0000256" key="3">
    <source>
        <dbReference type="ARBA" id="ARBA00022801"/>
    </source>
</evidence>
<dbReference type="InterPro" id="IPR012337">
    <property type="entry name" value="RNaseH-like_sf"/>
</dbReference>
<dbReference type="AlphaFoldDB" id="A0A699GYK4"/>
<evidence type="ECO:0000259" key="5">
    <source>
        <dbReference type="Pfam" id="PF07727"/>
    </source>
</evidence>
<dbReference type="InterPro" id="IPR013103">
    <property type="entry name" value="RVT_2"/>
</dbReference>
<dbReference type="InterPro" id="IPR054722">
    <property type="entry name" value="PolX-like_BBD"/>
</dbReference>
<accession>A0A699GYK4</accession>
<evidence type="ECO:0000256" key="2">
    <source>
        <dbReference type="ARBA" id="ARBA00022723"/>
    </source>
</evidence>
<gene>
    <name evidence="8" type="ORF">Tci_256880</name>
</gene>
<feature type="region of interest" description="Disordered" evidence="4">
    <location>
        <begin position="856"/>
        <end position="876"/>
    </location>
</feature>
<dbReference type="Pfam" id="PF13976">
    <property type="entry name" value="gag_pre-integrs"/>
    <property type="match status" value="1"/>
</dbReference>
<keyword evidence="3" id="KW-0378">Hydrolase</keyword>
<keyword evidence="1" id="KW-0645">Protease</keyword>
<keyword evidence="2" id="KW-0479">Metal-binding</keyword>
<feature type="domain" description="GAG-pre-integrase" evidence="6">
    <location>
        <begin position="201"/>
        <end position="273"/>
    </location>
</feature>
<evidence type="ECO:0000256" key="4">
    <source>
        <dbReference type="SAM" id="MobiDB-lite"/>
    </source>
</evidence>
<dbReference type="GO" id="GO:0003676">
    <property type="term" value="F:nucleic acid binding"/>
    <property type="evidence" value="ECO:0007669"/>
    <property type="project" value="InterPro"/>
</dbReference>
<feature type="domain" description="Reverse transcriptase Ty1/copia-type" evidence="5">
    <location>
        <begin position="422"/>
        <end position="514"/>
    </location>
</feature>
<evidence type="ECO:0000259" key="6">
    <source>
        <dbReference type="Pfam" id="PF13976"/>
    </source>
</evidence>
<dbReference type="EMBL" id="BKCJ010076855">
    <property type="protein sequence ID" value="GEW84904.1"/>
    <property type="molecule type" value="Genomic_DNA"/>
</dbReference>
<dbReference type="SUPFAM" id="SSF53098">
    <property type="entry name" value="Ribonuclease H-like"/>
    <property type="match status" value="1"/>
</dbReference>
<dbReference type="InterPro" id="IPR036397">
    <property type="entry name" value="RNaseH_sf"/>
</dbReference>
<dbReference type="InterPro" id="IPR039537">
    <property type="entry name" value="Retrotran_Ty1/copia-like"/>
</dbReference>
<dbReference type="GO" id="GO:0006508">
    <property type="term" value="P:proteolysis"/>
    <property type="evidence" value="ECO:0007669"/>
    <property type="project" value="UniProtKB-KW"/>
</dbReference>
<feature type="compositionally biased region" description="Low complexity" evidence="4">
    <location>
        <begin position="364"/>
        <end position="376"/>
    </location>
</feature>
<name>A0A699GYK4_TANCI</name>
<proteinExistence type="predicted"/>
<comment type="caution">
    <text evidence="8">The sequence shown here is derived from an EMBL/GenBank/DDBJ whole genome shotgun (WGS) entry which is preliminary data.</text>
</comment>
<dbReference type="GO" id="GO:0046872">
    <property type="term" value="F:metal ion binding"/>
    <property type="evidence" value="ECO:0007669"/>
    <property type="project" value="UniProtKB-KW"/>
</dbReference>
<dbReference type="GO" id="GO:0008233">
    <property type="term" value="F:peptidase activity"/>
    <property type="evidence" value="ECO:0007669"/>
    <property type="project" value="UniProtKB-KW"/>
</dbReference>
<feature type="region of interest" description="Disordered" evidence="4">
    <location>
        <begin position="28"/>
        <end position="77"/>
    </location>
</feature>
<feature type="domain" description="Retrovirus-related Pol polyprotein from transposon TNT 1-94-like beta-barrel" evidence="7">
    <location>
        <begin position="101"/>
        <end position="171"/>
    </location>
</feature>
<dbReference type="Pfam" id="PF07727">
    <property type="entry name" value="RVT_2"/>
    <property type="match status" value="1"/>
</dbReference>
<evidence type="ECO:0000313" key="8">
    <source>
        <dbReference type="EMBL" id="GEW84904.1"/>
    </source>
</evidence>
<protein>
    <submittedName>
        <fullName evidence="8">Integrase, catalytic region, zinc finger, CCHC-type, peptidase aspartic, catalytic</fullName>
    </submittedName>
</protein>
<feature type="compositionally biased region" description="Basic and acidic residues" evidence="4">
    <location>
        <begin position="759"/>
        <end position="773"/>
    </location>
</feature>
<organism evidence="8">
    <name type="scientific">Tanacetum cinerariifolium</name>
    <name type="common">Dalmatian daisy</name>
    <name type="synonym">Chrysanthemum cinerariifolium</name>
    <dbReference type="NCBI Taxonomy" id="118510"/>
    <lineage>
        <taxon>Eukaryota</taxon>
        <taxon>Viridiplantae</taxon>
        <taxon>Streptophyta</taxon>
        <taxon>Embryophyta</taxon>
        <taxon>Tracheophyta</taxon>
        <taxon>Spermatophyta</taxon>
        <taxon>Magnoliopsida</taxon>
        <taxon>eudicotyledons</taxon>
        <taxon>Gunneridae</taxon>
        <taxon>Pentapetalae</taxon>
        <taxon>asterids</taxon>
        <taxon>campanulids</taxon>
        <taxon>Asterales</taxon>
        <taxon>Asteraceae</taxon>
        <taxon>Asteroideae</taxon>
        <taxon>Anthemideae</taxon>
        <taxon>Anthemidinae</taxon>
        <taxon>Tanacetum</taxon>
    </lineage>
</organism>
<feature type="compositionally biased region" description="Polar residues" evidence="4">
    <location>
        <begin position="350"/>
        <end position="359"/>
    </location>
</feature>
<feature type="region of interest" description="Disordered" evidence="4">
    <location>
        <begin position="332"/>
        <end position="376"/>
    </location>
</feature>